<dbReference type="EMBL" id="CP007029">
    <property type="protein sequence ID" value="AHE99114.1"/>
    <property type="molecule type" value="Genomic_DNA"/>
</dbReference>
<gene>
    <name evidence="3" type="ORF">THITH_13555</name>
</gene>
<keyword evidence="4" id="KW-1185">Reference proteome</keyword>
<evidence type="ECO:0000256" key="1">
    <source>
        <dbReference type="ARBA" id="ARBA00006845"/>
    </source>
</evidence>
<dbReference type="SUPFAM" id="SSF52038">
    <property type="entry name" value="Barstar-related"/>
    <property type="match status" value="1"/>
</dbReference>
<dbReference type="AlphaFoldDB" id="W0DKJ4"/>
<feature type="domain" description="Barstar (barnase inhibitor)" evidence="2">
    <location>
        <begin position="2"/>
        <end position="75"/>
    </location>
</feature>
<evidence type="ECO:0000313" key="4">
    <source>
        <dbReference type="Proteomes" id="UP000005289"/>
    </source>
</evidence>
<dbReference type="KEGG" id="tti:THITH_13555"/>
<dbReference type="Proteomes" id="UP000005289">
    <property type="component" value="Chromosome"/>
</dbReference>
<evidence type="ECO:0000259" key="2">
    <source>
        <dbReference type="Pfam" id="PF01337"/>
    </source>
</evidence>
<evidence type="ECO:0000313" key="3">
    <source>
        <dbReference type="EMBL" id="AHE99114.1"/>
    </source>
</evidence>
<dbReference type="STRING" id="713585.THITH_13555"/>
<accession>W0DKJ4</accession>
<reference evidence="3 4" key="1">
    <citation type="submission" date="2013-12" db="EMBL/GenBank/DDBJ databases">
        <authorList>
            <consortium name="DOE Joint Genome Institute"/>
            <person name="Muyzer G."/>
            <person name="Huntemann M."/>
            <person name="Han J."/>
            <person name="Chen A."/>
            <person name="Kyrpides N."/>
            <person name="Mavromatis K."/>
            <person name="Markowitz V."/>
            <person name="Palaniappan K."/>
            <person name="Ivanova N."/>
            <person name="Schaumberg A."/>
            <person name="Pati A."/>
            <person name="Liolios K."/>
            <person name="Nordberg H.P."/>
            <person name="Cantor M.N."/>
            <person name="Hua S.X."/>
            <person name="Woyke T."/>
        </authorList>
    </citation>
    <scope>NUCLEOTIDE SEQUENCE [LARGE SCALE GENOMIC DNA]</scope>
    <source>
        <strain evidence="3 4">ARh 1</strain>
    </source>
</reference>
<protein>
    <submittedName>
        <fullName evidence="3">Barnase inhibitor</fullName>
    </submittedName>
</protein>
<dbReference type="HOGENOM" id="CLU_2453685_0_0_6"/>
<dbReference type="Pfam" id="PF01337">
    <property type="entry name" value="Barstar"/>
    <property type="match status" value="1"/>
</dbReference>
<sequence>MAGVGDKAMLLQKLHQALGFGAWFGFNWDALEEALFDPEDRSGPERVLVVTGFQGFRERDPAAAEVFVEILCTVAGNPGSGLRGAVLVR</sequence>
<dbReference type="Gene3D" id="3.30.370.10">
    <property type="entry name" value="Barstar-like"/>
    <property type="match status" value="1"/>
</dbReference>
<dbReference type="InterPro" id="IPR035905">
    <property type="entry name" value="Barstar-like_sf"/>
</dbReference>
<comment type="similarity">
    <text evidence="1">Belongs to the barstar family.</text>
</comment>
<dbReference type="InterPro" id="IPR000468">
    <property type="entry name" value="Barstar"/>
</dbReference>
<proteinExistence type="inferred from homology"/>
<name>W0DKJ4_9GAMM</name>
<organism evidence="3 4">
    <name type="scientific">Thioalkalivibrio paradoxus ARh 1</name>
    <dbReference type="NCBI Taxonomy" id="713585"/>
    <lineage>
        <taxon>Bacteria</taxon>
        <taxon>Pseudomonadati</taxon>
        <taxon>Pseudomonadota</taxon>
        <taxon>Gammaproteobacteria</taxon>
        <taxon>Chromatiales</taxon>
        <taxon>Ectothiorhodospiraceae</taxon>
        <taxon>Thioalkalivibrio</taxon>
    </lineage>
</organism>